<proteinExistence type="predicted"/>
<dbReference type="PANTHER" id="PTHR45842">
    <property type="entry name" value="SYNAPTIC ADHESION-LIKE MOLECULE SALM"/>
    <property type="match status" value="1"/>
</dbReference>
<evidence type="ECO:0000313" key="9">
    <source>
        <dbReference type="EMBL" id="KAG5669001.1"/>
    </source>
</evidence>
<dbReference type="InterPro" id="IPR001611">
    <property type="entry name" value="Leu-rich_rpt"/>
</dbReference>
<feature type="region of interest" description="Disordered" evidence="6">
    <location>
        <begin position="220"/>
        <end position="250"/>
    </location>
</feature>
<evidence type="ECO:0000256" key="4">
    <source>
        <dbReference type="ARBA" id="ARBA00023180"/>
    </source>
</evidence>
<dbReference type="SMART" id="SM00369">
    <property type="entry name" value="LRR_TYP"/>
    <property type="match status" value="2"/>
</dbReference>
<name>A0A9J6BGI8_POLVA</name>
<comment type="caution">
    <text evidence="9">The sequence shown here is derived from an EMBL/GenBank/DDBJ whole genome shotgun (WGS) entry which is preliminary data.</text>
</comment>
<keyword evidence="10" id="KW-1185">Reference proteome</keyword>
<keyword evidence="7" id="KW-1133">Transmembrane helix</keyword>
<evidence type="ECO:0000256" key="3">
    <source>
        <dbReference type="ARBA" id="ARBA00022737"/>
    </source>
</evidence>
<dbReference type="InterPro" id="IPR003591">
    <property type="entry name" value="Leu-rich_rpt_typical-subtyp"/>
</dbReference>
<evidence type="ECO:0000256" key="1">
    <source>
        <dbReference type="ARBA" id="ARBA00022614"/>
    </source>
</evidence>
<protein>
    <submittedName>
        <fullName evidence="9">Uncharacterized protein</fullName>
    </submittedName>
</protein>
<evidence type="ECO:0000256" key="6">
    <source>
        <dbReference type="SAM" id="MobiDB-lite"/>
    </source>
</evidence>
<evidence type="ECO:0000256" key="7">
    <source>
        <dbReference type="SAM" id="Phobius"/>
    </source>
</evidence>
<organism evidence="9 10">
    <name type="scientific">Polypedilum vanderplanki</name>
    <name type="common">Sleeping chironomid midge</name>
    <dbReference type="NCBI Taxonomy" id="319348"/>
    <lineage>
        <taxon>Eukaryota</taxon>
        <taxon>Metazoa</taxon>
        <taxon>Ecdysozoa</taxon>
        <taxon>Arthropoda</taxon>
        <taxon>Hexapoda</taxon>
        <taxon>Insecta</taxon>
        <taxon>Pterygota</taxon>
        <taxon>Neoptera</taxon>
        <taxon>Endopterygota</taxon>
        <taxon>Diptera</taxon>
        <taxon>Nematocera</taxon>
        <taxon>Chironomoidea</taxon>
        <taxon>Chironomidae</taxon>
        <taxon>Chironominae</taxon>
        <taxon>Polypedilum</taxon>
        <taxon>Polypedilum</taxon>
    </lineage>
</organism>
<keyword evidence="7" id="KW-0472">Membrane</keyword>
<evidence type="ECO:0000256" key="8">
    <source>
        <dbReference type="SAM" id="SignalP"/>
    </source>
</evidence>
<keyword evidence="3" id="KW-0677">Repeat</keyword>
<evidence type="ECO:0000256" key="2">
    <source>
        <dbReference type="ARBA" id="ARBA00022729"/>
    </source>
</evidence>
<feature type="coiled-coil region" evidence="5">
    <location>
        <begin position="251"/>
        <end position="352"/>
    </location>
</feature>
<feature type="signal peptide" evidence="8">
    <location>
        <begin position="1"/>
        <end position="23"/>
    </location>
</feature>
<reference evidence="9" key="1">
    <citation type="submission" date="2021-03" db="EMBL/GenBank/DDBJ databases">
        <title>Chromosome level genome of the anhydrobiotic midge Polypedilum vanderplanki.</title>
        <authorList>
            <person name="Yoshida Y."/>
            <person name="Kikawada T."/>
            <person name="Gusev O."/>
        </authorList>
    </citation>
    <scope>NUCLEOTIDE SEQUENCE</scope>
    <source>
        <strain evidence="9">NIAS01</strain>
        <tissue evidence="9">Whole body or cell culture</tissue>
    </source>
</reference>
<keyword evidence="1" id="KW-0433">Leucine-rich repeat</keyword>
<feature type="chain" id="PRO_5039939854" evidence="8">
    <location>
        <begin position="24"/>
        <end position="455"/>
    </location>
</feature>
<accession>A0A9J6BGI8</accession>
<keyword evidence="2 8" id="KW-0732">Signal</keyword>
<keyword evidence="5" id="KW-0175">Coiled coil</keyword>
<dbReference type="EMBL" id="JADBJN010000004">
    <property type="protein sequence ID" value="KAG5669001.1"/>
    <property type="molecule type" value="Genomic_DNA"/>
</dbReference>
<dbReference type="Proteomes" id="UP001107558">
    <property type="component" value="Chromosome 4"/>
</dbReference>
<dbReference type="OrthoDB" id="2013775at2759"/>
<sequence length="455" mass="52888">MTKFNRRIPEILIFIVLITLTSAAIIDVSQQPRAVKINCIFTTNYQFGSQKNIYTCEVSGRLVVTRRDTVVTAIEGNHTLSRTNQDVLGIRADAGIINFIPKGIDTLFRNLRAILINFSKLKELRQENLRAFTKLKFLDLYENQIQYLEADLFKYNPDLELVWLSNNKIKFIHESVFENLRQLRSIYLTGNDCISTSIADNPSRIKDFLELVAAQCGSNSPNGKFAPKDPNKIEYDDNNNDDDDDLPNPDLEEAKSQIEILQDQLRRIEDEVFYLKRKRENALISLVKYEKENADLKDVQNSTMRKMNELQEKVKKMDSDGVGYIKQITGLKNDIRKQVDSADEMAKNFRNELAILNFSLLIEQDEIKKLRIENDRRLTENLELHNNYENLQEKKRERDMISMIVIFLLAFVLIGAIVPMIMKLVKERSCNGRKRTWNGFENVKMMNEEQVNVMN</sequence>
<keyword evidence="7" id="KW-0812">Transmembrane</keyword>
<dbReference type="InterPro" id="IPR032675">
    <property type="entry name" value="LRR_dom_sf"/>
</dbReference>
<dbReference type="Pfam" id="PF13855">
    <property type="entry name" value="LRR_8"/>
    <property type="match status" value="1"/>
</dbReference>
<dbReference type="SUPFAM" id="SSF52058">
    <property type="entry name" value="L domain-like"/>
    <property type="match status" value="1"/>
</dbReference>
<feature type="transmembrane region" description="Helical" evidence="7">
    <location>
        <begin position="400"/>
        <end position="425"/>
    </location>
</feature>
<dbReference type="PANTHER" id="PTHR45842:SF12">
    <property type="entry name" value="KEKKON 5, ISOFORM A"/>
    <property type="match status" value="1"/>
</dbReference>
<feature type="compositionally biased region" description="Basic and acidic residues" evidence="6">
    <location>
        <begin position="226"/>
        <end position="235"/>
    </location>
</feature>
<dbReference type="InterPro" id="IPR050467">
    <property type="entry name" value="LRFN"/>
</dbReference>
<gene>
    <name evidence="9" type="ORF">PVAND_016904</name>
</gene>
<dbReference type="AlphaFoldDB" id="A0A9J6BGI8"/>
<evidence type="ECO:0000256" key="5">
    <source>
        <dbReference type="SAM" id="Coils"/>
    </source>
</evidence>
<feature type="compositionally biased region" description="Acidic residues" evidence="6">
    <location>
        <begin position="236"/>
        <end position="250"/>
    </location>
</feature>
<dbReference type="Gene3D" id="3.80.10.10">
    <property type="entry name" value="Ribonuclease Inhibitor"/>
    <property type="match status" value="1"/>
</dbReference>
<keyword evidence="4" id="KW-0325">Glycoprotein</keyword>
<evidence type="ECO:0000313" key="10">
    <source>
        <dbReference type="Proteomes" id="UP001107558"/>
    </source>
</evidence>